<accession>A0A9D4MQX9</accession>
<keyword evidence="1" id="KW-0812">Transmembrane</keyword>
<reference evidence="3" key="2">
    <citation type="submission" date="2020-11" db="EMBL/GenBank/DDBJ databases">
        <authorList>
            <person name="McCartney M.A."/>
            <person name="Auch B."/>
            <person name="Kono T."/>
            <person name="Mallez S."/>
            <person name="Becker A."/>
            <person name="Gohl D.M."/>
            <person name="Silverstein K.A.T."/>
            <person name="Koren S."/>
            <person name="Bechman K.B."/>
            <person name="Herman A."/>
            <person name="Abrahante J.E."/>
            <person name="Garbe J."/>
        </authorList>
    </citation>
    <scope>NUCLEOTIDE SEQUENCE</scope>
    <source>
        <strain evidence="3">Duluth1</strain>
        <tissue evidence="3">Whole animal</tissue>
    </source>
</reference>
<keyword evidence="1" id="KW-1133">Transmembrane helix</keyword>
<dbReference type="SUPFAM" id="SSF57184">
    <property type="entry name" value="Growth factor receptor domain"/>
    <property type="match status" value="1"/>
</dbReference>
<dbReference type="Proteomes" id="UP000828390">
    <property type="component" value="Unassembled WGS sequence"/>
</dbReference>
<evidence type="ECO:0000256" key="2">
    <source>
        <dbReference type="SAM" id="SignalP"/>
    </source>
</evidence>
<dbReference type="AlphaFoldDB" id="A0A9D4MQX9"/>
<feature type="transmembrane region" description="Helical" evidence="1">
    <location>
        <begin position="717"/>
        <end position="734"/>
    </location>
</feature>
<evidence type="ECO:0000313" key="4">
    <source>
        <dbReference type="Proteomes" id="UP000828390"/>
    </source>
</evidence>
<keyword evidence="4" id="KW-1185">Reference proteome</keyword>
<sequence length="802" mass="91143">MLVKMANKVKLLLIIIIAKIHICQACGGGSECPTHKPFCSSAGCVEECPEPFYKNNTKCVLNCGDMFVGEDMTCVQACSDQEFIEETLKFVGQEFIERKCVRSCRDFIYNKTCTQSCHMHSNVIMGDDLNLAEPGKRMCVEQCPDTHLYKTNVTYRKKSVAFCSKGCNFLIENGYCVSSCSEGNVIFNRTCIASCPKSHPVRNQQGECTQICTEINDNGMCDCPQNMSYIQNKTCVSECSPSMFIKNWINRNFCVQSCDPGDYILNKTCVMSCPSDMFVASNECLQSCPKMMPFYCRNSDISSYEKIPFTCFKTCPEGLFSDNFACIKQCPNYTVDGECLNNCPHNKHLVFENATGLNCEYLSCSSVVHQTNCLSMCPFGYFQRNNDCIAACTPEEYIFNSTCLYECPNKMKSRQQTVHYSDFQYYGYSYHFTSKSTLTNMCVDNCEARSWNNTCVNKCPDDDVYYQYVVTNPCKDICSINAVNRYASCYEECSEDMYALNNSCIYYCPLPYVSVRGSCLLSCPHNLPFKNATTLKTKEWRQNKDNTWTYQTYDNNIVECVSECNRSGRPLDFDALKCVEVCPNSNGYVQDNVCKPKCSKNMVVNKESFGMECRMSCPDGKVLYNHTCIQSCPNEAKYQYGGICITMCPSDSPFGVVDMNNRCVKGCEDGKLYHNGHCVSSFECKITMIEFEGQCLERCPQGYRFSYTDECLKDSNVIVALSVILATLIAVLAYNRKIIVDYVRVWRLLIRWRPSGVQEFLKILEQPEPFQFEIDDDPVPVMFHNPDINDDGEPLLQLEELT</sequence>
<protein>
    <submittedName>
        <fullName evidence="3">Uncharacterized protein</fullName>
    </submittedName>
</protein>
<keyword evidence="1" id="KW-0472">Membrane</keyword>
<feature type="chain" id="PRO_5038811134" evidence="2">
    <location>
        <begin position="26"/>
        <end position="802"/>
    </location>
</feature>
<feature type="signal peptide" evidence="2">
    <location>
        <begin position="1"/>
        <end position="25"/>
    </location>
</feature>
<organism evidence="3 4">
    <name type="scientific">Dreissena polymorpha</name>
    <name type="common">Zebra mussel</name>
    <name type="synonym">Mytilus polymorpha</name>
    <dbReference type="NCBI Taxonomy" id="45954"/>
    <lineage>
        <taxon>Eukaryota</taxon>
        <taxon>Metazoa</taxon>
        <taxon>Spiralia</taxon>
        <taxon>Lophotrochozoa</taxon>
        <taxon>Mollusca</taxon>
        <taxon>Bivalvia</taxon>
        <taxon>Autobranchia</taxon>
        <taxon>Heteroconchia</taxon>
        <taxon>Euheterodonta</taxon>
        <taxon>Imparidentia</taxon>
        <taxon>Neoheterodontei</taxon>
        <taxon>Myida</taxon>
        <taxon>Dreissenoidea</taxon>
        <taxon>Dreissenidae</taxon>
        <taxon>Dreissena</taxon>
    </lineage>
</organism>
<dbReference type="EMBL" id="JAIWYP010000001">
    <property type="protein sequence ID" value="KAH3880851.1"/>
    <property type="molecule type" value="Genomic_DNA"/>
</dbReference>
<gene>
    <name evidence="3" type="ORF">DPMN_004773</name>
</gene>
<keyword evidence="2" id="KW-0732">Signal</keyword>
<proteinExistence type="predicted"/>
<comment type="caution">
    <text evidence="3">The sequence shown here is derived from an EMBL/GenBank/DDBJ whole genome shotgun (WGS) entry which is preliminary data.</text>
</comment>
<evidence type="ECO:0000313" key="3">
    <source>
        <dbReference type="EMBL" id="KAH3880851.1"/>
    </source>
</evidence>
<name>A0A9D4MQX9_DREPO</name>
<dbReference type="Gene3D" id="2.10.220.10">
    <property type="entry name" value="Hormone Receptor, Insulin-like Growth Factor Receptor 1, Chain A, domain 2"/>
    <property type="match status" value="1"/>
</dbReference>
<reference evidence="3" key="1">
    <citation type="journal article" date="2019" name="bioRxiv">
        <title>The Genome of the Zebra Mussel, Dreissena polymorpha: A Resource for Invasive Species Research.</title>
        <authorList>
            <person name="McCartney M.A."/>
            <person name="Auch B."/>
            <person name="Kono T."/>
            <person name="Mallez S."/>
            <person name="Zhang Y."/>
            <person name="Obille A."/>
            <person name="Becker A."/>
            <person name="Abrahante J.E."/>
            <person name="Garbe J."/>
            <person name="Badalamenti J.P."/>
            <person name="Herman A."/>
            <person name="Mangelson H."/>
            <person name="Liachko I."/>
            <person name="Sullivan S."/>
            <person name="Sone E.D."/>
            <person name="Koren S."/>
            <person name="Silverstein K.A.T."/>
            <person name="Beckman K.B."/>
            <person name="Gohl D.M."/>
        </authorList>
    </citation>
    <scope>NUCLEOTIDE SEQUENCE</scope>
    <source>
        <strain evidence="3">Duluth1</strain>
        <tissue evidence="3">Whole animal</tissue>
    </source>
</reference>
<dbReference type="OrthoDB" id="6127810at2759"/>
<dbReference type="InterPro" id="IPR009030">
    <property type="entry name" value="Growth_fac_rcpt_cys_sf"/>
</dbReference>
<evidence type="ECO:0000256" key="1">
    <source>
        <dbReference type="SAM" id="Phobius"/>
    </source>
</evidence>